<protein>
    <submittedName>
        <fullName evidence="12">Cytochrome P450</fullName>
    </submittedName>
</protein>
<reference evidence="12 13" key="1">
    <citation type="journal article" date="2019" name="Nat. Ecol. Evol.">
        <title>Megaphylogeny resolves global patterns of mushroom evolution.</title>
        <authorList>
            <person name="Varga T."/>
            <person name="Krizsan K."/>
            <person name="Foldi C."/>
            <person name="Dima B."/>
            <person name="Sanchez-Garcia M."/>
            <person name="Sanchez-Ramirez S."/>
            <person name="Szollosi G.J."/>
            <person name="Szarkandi J.G."/>
            <person name="Papp V."/>
            <person name="Albert L."/>
            <person name="Andreopoulos W."/>
            <person name="Angelini C."/>
            <person name="Antonin V."/>
            <person name="Barry K.W."/>
            <person name="Bougher N.L."/>
            <person name="Buchanan P."/>
            <person name="Buyck B."/>
            <person name="Bense V."/>
            <person name="Catcheside P."/>
            <person name="Chovatia M."/>
            <person name="Cooper J."/>
            <person name="Damon W."/>
            <person name="Desjardin D."/>
            <person name="Finy P."/>
            <person name="Geml J."/>
            <person name="Haridas S."/>
            <person name="Hughes K."/>
            <person name="Justo A."/>
            <person name="Karasinski D."/>
            <person name="Kautmanova I."/>
            <person name="Kiss B."/>
            <person name="Kocsube S."/>
            <person name="Kotiranta H."/>
            <person name="LaButti K.M."/>
            <person name="Lechner B.E."/>
            <person name="Liimatainen K."/>
            <person name="Lipzen A."/>
            <person name="Lukacs Z."/>
            <person name="Mihaltcheva S."/>
            <person name="Morgado L.N."/>
            <person name="Niskanen T."/>
            <person name="Noordeloos M.E."/>
            <person name="Ohm R.A."/>
            <person name="Ortiz-Santana B."/>
            <person name="Ovrebo C."/>
            <person name="Racz N."/>
            <person name="Riley R."/>
            <person name="Savchenko A."/>
            <person name="Shiryaev A."/>
            <person name="Soop K."/>
            <person name="Spirin V."/>
            <person name="Szebenyi C."/>
            <person name="Tomsovsky M."/>
            <person name="Tulloss R.E."/>
            <person name="Uehling J."/>
            <person name="Grigoriev I.V."/>
            <person name="Vagvolgyi C."/>
            <person name="Papp T."/>
            <person name="Martin F.M."/>
            <person name="Miettinen O."/>
            <person name="Hibbett D.S."/>
            <person name="Nagy L.G."/>
        </authorList>
    </citation>
    <scope>NUCLEOTIDE SEQUENCE [LARGE SCALE GENOMIC DNA]</scope>
    <source>
        <strain evidence="12 13">CBS 962.96</strain>
    </source>
</reference>
<keyword evidence="13" id="KW-1185">Reference proteome</keyword>
<comment type="similarity">
    <text evidence="3 10">Belongs to the cytochrome P450 family.</text>
</comment>
<dbReference type="InterPro" id="IPR050364">
    <property type="entry name" value="Cytochrome_P450_fung"/>
</dbReference>
<keyword evidence="11" id="KW-0812">Transmembrane</keyword>
<dbReference type="EMBL" id="ML179040">
    <property type="protein sequence ID" value="THV06992.1"/>
    <property type="molecule type" value="Genomic_DNA"/>
</dbReference>
<dbReference type="PRINTS" id="PR00385">
    <property type="entry name" value="P450"/>
</dbReference>
<sequence length="505" mass="56630">MGNTGSFSTQTVAQIAAFVGLLICLGNFLRHRLVRGANSALPPGPPGNWLVGTKIPSKNPHLQLEEWTQKYGPVYSFRRGLNTVVIIGRYEPAVEIMEKEGASLNDRPLSIAAGEILSGGMRTLLVPSGPRLKKLRRALHAQLQEKAAVEYEPVQLVNAKNVVLDILRDPDHHQDHAKRYAASVIISLTYGKPTPTTYSEPEVQRLQKCLFRLGAAVRPGTYLVDSFPPLRYVPGYLSELKRYHQEELSLFRSQLDGVRDKINKGADVQPCFAKYLIENQEQFGLTDNEAAYLAGSMFGAGADTTAAAISIAIMAAAKYPDVQTRVQEELDRVVGLNRYPTFADQPSLPFTTAFFFETYRWRPVSVTGFAHRATRDIVWRNYHIPKGSTVIGSHWSIFKDPDVFPNPETFDPSRWIDNNGNIKDYPKNFNFGFGRRVCVGHHVANRSVFINTALLLWAFRILENPKSPIDITAFTSTANIHPLPFEANFEPRQNPEEIKRLLRGE</sequence>
<dbReference type="GO" id="GO:0004497">
    <property type="term" value="F:monooxygenase activity"/>
    <property type="evidence" value="ECO:0007669"/>
    <property type="project" value="UniProtKB-KW"/>
</dbReference>
<dbReference type="PRINTS" id="PR00463">
    <property type="entry name" value="EP450I"/>
</dbReference>
<comment type="pathway">
    <text evidence="2">Secondary metabolite biosynthesis.</text>
</comment>
<dbReference type="InterPro" id="IPR002401">
    <property type="entry name" value="Cyt_P450_E_grp-I"/>
</dbReference>
<comment type="cofactor">
    <cofactor evidence="1 9">
        <name>heme</name>
        <dbReference type="ChEBI" id="CHEBI:30413"/>
    </cofactor>
</comment>
<keyword evidence="11" id="KW-1133">Transmembrane helix</keyword>
<dbReference type="PANTHER" id="PTHR46300">
    <property type="entry name" value="P450, PUTATIVE (EUROFUNG)-RELATED-RELATED"/>
    <property type="match status" value="1"/>
</dbReference>
<evidence type="ECO:0000256" key="4">
    <source>
        <dbReference type="ARBA" id="ARBA00022617"/>
    </source>
</evidence>
<dbReference type="Pfam" id="PF00067">
    <property type="entry name" value="p450"/>
    <property type="match status" value="1"/>
</dbReference>
<evidence type="ECO:0000256" key="2">
    <source>
        <dbReference type="ARBA" id="ARBA00005179"/>
    </source>
</evidence>
<dbReference type="PANTHER" id="PTHR46300:SF1">
    <property type="entry name" value="P450, PUTATIVE (EUROFUNG)-RELATED"/>
    <property type="match status" value="1"/>
</dbReference>
<dbReference type="InterPro" id="IPR017972">
    <property type="entry name" value="Cyt_P450_CS"/>
</dbReference>
<dbReference type="Proteomes" id="UP000297245">
    <property type="component" value="Unassembled WGS sequence"/>
</dbReference>
<dbReference type="OrthoDB" id="2789670at2759"/>
<keyword evidence="8 10" id="KW-0503">Monooxygenase</keyword>
<dbReference type="PROSITE" id="PS00086">
    <property type="entry name" value="CYTOCHROME_P450"/>
    <property type="match status" value="1"/>
</dbReference>
<organism evidence="12 13">
    <name type="scientific">Dendrothele bispora (strain CBS 962.96)</name>
    <dbReference type="NCBI Taxonomy" id="1314807"/>
    <lineage>
        <taxon>Eukaryota</taxon>
        <taxon>Fungi</taxon>
        <taxon>Dikarya</taxon>
        <taxon>Basidiomycota</taxon>
        <taxon>Agaricomycotina</taxon>
        <taxon>Agaricomycetes</taxon>
        <taxon>Agaricomycetidae</taxon>
        <taxon>Agaricales</taxon>
        <taxon>Agaricales incertae sedis</taxon>
        <taxon>Dendrothele</taxon>
    </lineage>
</organism>
<dbReference type="Gene3D" id="1.10.630.10">
    <property type="entry name" value="Cytochrome P450"/>
    <property type="match status" value="1"/>
</dbReference>
<dbReference type="AlphaFoldDB" id="A0A4S8MV89"/>
<keyword evidence="5 9" id="KW-0479">Metal-binding</keyword>
<evidence type="ECO:0000256" key="8">
    <source>
        <dbReference type="ARBA" id="ARBA00023033"/>
    </source>
</evidence>
<feature type="binding site" description="axial binding residue" evidence="9">
    <location>
        <position position="438"/>
    </location>
    <ligand>
        <name>heme</name>
        <dbReference type="ChEBI" id="CHEBI:30413"/>
    </ligand>
    <ligandPart>
        <name>Fe</name>
        <dbReference type="ChEBI" id="CHEBI:18248"/>
    </ligandPart>
</feature>
<evidence type="ECO:0000313" key="12">
    <source>
        <dbReference type="EMBL" id="THV06992.1"/>
    </source>
</evidence>
<keyword evidence="7 9" id="KW-0408">Iron</keyword>
<keyword evidence="4 9" id="KW-0349">Heme</keyword>
<evidence type="ECO:0000256" key="1">
    <source>
        <dbReference type="ARBA" id="ARBA00001971"/>
    </source>
</evidence>
<evidence type="ECO:0000256" key="6">
    <source>
        <dbReference type="ARBA" id="ARBA00023002"/>
    </source>
</evidence>
<name>A0A4S8MV89_DENBC</name>
<proteinExistence type="inferred from homology"/>
<evidence type="ECO:0000256" key="5">
    <source>
        <dbReference type="ARBA" id="ARBA00022723"/>
    </source>
</evidence>
<accession>A0A4S8MV89</accession>
<evidence type="ECO:0000256" key="11">
    <source>
        <dbReference type="SAM" id="Phobius"/>
    </source>
</evidence>
<dbReference type="GO" id="GO:0020037">
    <property type="term" value="F:heme binding"/>
    <property type="evidence" value="ECO:0007669"/>
    <property type="project" value="InterPro"/>
</dbReference>
<evidence type="ECO:0000256" key="9">
    <source>
        <dbReference type="PIRSR" id="PIRSR602401-1"/>
    </source>
</evidence>
<evidence type="ECO:0000256" key="7">
    <source>
        <dbReference type="ARBA" id="ARBA00023004"/>
    </source>
</evidence>
<dbReference type="InterPro" id="IPR036396">
    <property type="entry name" value="Cyt_P450_sf"/>
</dbReference>
<evidence type="ECO:0000313" key="13">
    <source>
        <dbReference type="Proteomes" id="UP000297245"/>
    </source>
</evidence>
<keyword evidence="6 10" id="KW-0560">Oxidoreductase</keyword>
<evidence type="ECO:0000256" key="3">
    <source>
        <dbReference type="ARBA" id="ARBA00010617"/>
    </source>
</evidence>
<dbReference type="GO" id="GO:0016705">
    <property type="term" value="F:oxidoreductase activity, acting on paired donors, with incorporation or reduction of molecular oxygen"/>
    <property type="evidence" value="ECO:0007669"/>
    <property type="project" value="InterPro"/>
</dbReference>
<feature type="transmembrane region" description="Helical" evidence="11">
    <location>
        <begin position="12"/>
        <end position="29"/>
    </location>
</feature>
<dbReference type="GO" id="GO:0005506">
    <property type="term" value="F:iron ion binding"/>
    <property type="evidence" value="ECO:0007669"/>
    <property type="project" value="InterPro"/>
</dbReference>
<keyword evidence="11" id="KW-0472">Membrane</keyword>
<dbReference type="InterPro" id="IPR001128">
    <property type="entry name" value="Cyt_P450"/>
</dbReference>
<dbReference type="CDD" id="cd11065">
    <property type="entry name" value="CYP64-like"/>
    <property type="match status" value="1"/>
</dbReference>
<evidence type="ECO:0000256" key="10">
    <source>
        <dbReference type="RuleBase" id="RU000461"/>
    </source>
</evidence>
<dbReference type="SUPFAM" id="SSF48264">
    <property type="entry name" value="Cytochrome P450"/>
    <property type="match status" value="1"/>
</dbReference>
<gene>
    <name evidence="12" type="ORF">K435DRAFT_772965</name>
</gene>